<evidence type="ECO:0000256" key="1">
    <source>
        <dbReference type="ARBA" id="ARBA00023125"/>
    </source>
</evidence>
<dbReference type="SUPFAM" id="SSF53098">
    <property type="entry name" value="Ribonuclease H-like"/>
    <property type="match status" value="1"/>
</dbReference>
<gene>
    <name evidence="3" type="ORF">Ddye_004773</name>
</gene>
<dbReference type="Pfam" id="PF14372">
    <property type="entry name" value="hAT-like_RNase-H"/>
    <property type="match status" value="1"/>
</dbReference>
<reference evidence="3" key="1">
    <citation type="journal article" date="2023" name="Plant J.">
        <title>Genome sequences and population genomics provide insights into the demographic history, inbreeding, and mutation load of two 'living fossil' tree species of Dipteronia.</title>
        <authorList>
            <person name="Feng Y."/>
            <person name="Comes H.P."/>
            <person name="Chen J."/>
            <person name="Zhu S."/>
            <person name="Lu R."/>
            <person name="Zhang X."/>
            <person name="Li P."/>
            <person name="Qiu J."/>
            <person name="Olsen K.M."/>
            <person name="Qiu Y."/>
        </authorList>
    </citation>
    <scope>NUCLEOTIDE SEQUENCE</scope>
    <source>
        <strain evidence="3">KIB01</strain>
    </source>
</reference>
<sequence>MGDGTGNLVAVGFSKDACRKALSKMIVLDELPFSFVEREGFRHFFSIACPKFDPPSRTTIARVINQLYLDEKAILKSMFSFNKQKGETIGKSIKACLLDWGIDRVFTITVDNASANDVAIKYVNRKLSNWVIDGVILDGEFCHVRCCAHILNLIVTEGLKDIHESIISIRNVVRYVRSSPSRLQKFKKCTEHEKIECKGNVILDVCTRRNSTYLMLESALKFQKEFERLEEEDGNYVSYFLEDEIGKRKIGPPRFDDWETSRVFVKFLKKFYDATLKFSASLSVTSNQYFHEVFSIQSELIELSTNTDPFLSTMATSMKRKYDKYWGSIETINKLLLISIVLDPRYKLDYVTFCLGHLYGNDKGEEMTKGLKELLCRLYECYNGWDSNSIGTQSSNDFQLLNGMNVDRDKHDGYFRFTMLQKFKKMR</sequence>
<dbReference type="PANTHER" id="PTHR46481">
    <property type="entry name" value="ZINC FINGER BED DOMAIN-CONTAINING PROTEIN 4"/>
    <property type="match status" value="1"/>
</dbReference>
<comment type="caution">
    <text evidence="3">The sequence shown here is derived from an EMBL/GenBank/DDBJ whole genome shotgun (WGS) entry which is preliminary data.</text>
</comment>
<keyword evidence="4" id="KW-1185">Reference proteome</keyword>
<dbReference type="InterPro" id="IPR025525">
    <property type="entry name" value="hAT-like_transposase_RNase-H"/>
</dbReference>
<evidence type="ECO:0000313" key="4">
    <source>
        <dbReference type="Proteomes" id="UP001280121"/>
    </source>
</evidence>
<keyword evidence="1" id="KW-0238">DNA-binding</keyword>
<dbReference type="SUPFAM" id="SSF140996">
    <property type="entry name" value="Hermes dimerisation domain"/>
    <property type="match status" value="1"/>
</dbReference>
<evidence type="ECO:0000259" key="2">
    <source>
        <dbReference type="Pfam" id="PF14372"/>
    </source>
</evidence>
<dbReference type="GO" id="GO:0003677">
    <property type="term" value="F:DNA binding"/>
    <property type="evidence" value="ECO:0007669"/>
    <property type="project" value="UniProtKB-KW"/>
</dbReference>
<feature type="domain" description="hAT-like transposase RNase-H fold" evidence="2">
    <location>
        <begin position="281"/>
        <end position="382"/>
    </location>
</feature>
<accession>A0AAE0CNZ8</accession>
<dbReference type="AlphaFoldDB" id="A0AAE0CNZ8"/>
<evidence type="ECO:0000313" key="3">
    <source>
        <dbReference type="EMBL" id="KAK2658240.1"/>
    </source>
</evidence>
<proteinExistence type="predicted"/>
<dbReference type="InterPro" id="IPR052035">
    <property type="entry name" value="ZnF_BED_domain_contain"/>
</dbReference>
<organism evidence="3 4">
    <name type="scientific">Dipteronia dyeriana</name>
    <dbReference type="NCBI Taxonomy" id="168575"/>
    <lineage>
        <taxon>Eukaryota</taxon>
        <taxon>Viridiplantae</taxon>
        <taxon>Streptophyta</taxon>
        <taxon>Embryophyta</taxon>
        <taxon>Tracheophyta</taxon>
        <taxon>Spermatophyta</taxon>
        <taxon>Magnoliopsida</taxon>
        <taxon>eudicotyledons</taxon>
        <taxon>Gunneridae</taxon>
        <taxon>Pentapetalae</taxon>
        <taxon>rosids</taxon>
        <taxon>malvids</taxon>
        <taxon>Sapindales</taxon>
        <taxon>Sapindaceae</taxon>
        <taxon>Hippocastanoideae</taxon>
        <taxon>Acereae</taxon>
        <taxon>Dipteronia</taxon>
    </lineage>
</organism>
<dbReference type="PANTHER" id="PTHR46481:SF2">
    <property type="entry name" value="BED-TYPE DOMAIN-CONTAINING PROTEIN"/>
    <property type="match status" value="1"/>
</dbReference>
<dbReference type="Proteomes" id="UP001280121">
    <property type="component" value="Unassembled WGS sequence"/>
</dbReference>
<name>A0AAE0CNZ8_9ROSI</name>
<dbReference type="EMBL" id="JANJYI010000002">
    <property type="protein sequence ID" value="KAK2658240.1"/>
    <property type="molecule type" value="Genomic_DNA"/>
</dbReference>
<dbReference type="InterPro" id="IPR012337">
    <property type="entry name" value="RNaseH-like_sf"/>
</dbReference>
<protein>
    <recommendedName>
        <fullName evidence="2">hAT-like transposase RNase-H fold domain-containing protein</fullName>
    </recommendedName>
</protein>